<dbReference type="AlphaFoldDB" id="S0JKN3"/>
<dbReference type="RefSeq" id="WP_016175395.1">
    <property type="nucleotide sequence ID" value="NZ_KE136389.1"/>
</dbReference>
<reference evidence="1 2" key="1">
    <citation type="submission" date="2013-03" db="EMBL/GenBank/DDBJ databases">
        <title>The Genome Sequence of Enterococcus saccharolyticus ATCC_43076 (Illumina only assembly).</title>
        <authorList>
            <consortium name="The Broad Institute Genomics Platform"/>
            <consortium name="The Broad Institute Genome Sequencing Center for Infectious Disease"/>
            <person name="Earl A."/>
            <person name="Russ C."/>
            <person name="Gilmore M."/>
            <person name="Surin D."/>
            <person name="Walker B."/>
            <person name="Young S."/>
            <person name="Zeng Q."/>
            <person name="Gargeya S."/>
            <person name="Fitzgerald M."/>
            <person name="Haas B."/>
            <person name="Abouelleil A."/>
            <person name="Allen A.W."/>
            <person name="Alvarado L."/>
            <person name="Arachchi H.M."/>
            <person name="Berlin A.M."/>
            <person name="Chapman S.B."/>
            <person name="Gainer-Dewar J."/>
            <person name="Goldberg J."/>
            <person name="Griggs A."/>
            <person name="Gujja S."/>
            <person name="Hansen M."/>
            <person name="Howarth C."/>
            <person name="Imamovic A."/>
            <person name="Ireland A."/>
            <person name="Larimer J."/>
            <person name="McCowan C."/>
            <person name="Murphy C."/>
            <person name="Pearson M."/>
            <person name="Poon T.W."/>
            <person name="Priest M."/>
            <person name="Roberts A."/>
            <person name="Saif S."/>
            <person name="Shea T."/>
            <person name="Sisk P."/>
            <person name="Sykes S."/>
            <person name="Wortman J."/>
            <person name="Nusbaum C."/>
            <person name="Birren B."/>
        </authorList>
    </citation>
    <scope>NUCLEOTIDE SEQUENCE [LARGE SCALE GENOMIC DNA]</scope>
    <source>
        <strain evidence="1 2">ATCC 43076</strain>
    </source>
</reference>
<sequence length="330" mass="38898">MKASIGESLGDYTRHEILSTMESESQKIFKENHPKFTPNQLIETMSRKGIKFNLMSREEAKKRITENTYYFKVGVYRHNFIKDENGQYSNLDFAHLDDLAILDMRLRKILLNMSLDLEHSLKTLVNSIVTMDKLEDGYQIVQDFSTTHKFDLSNMYGIYDKRSHYLNPVKNKHSSCTSVWVLLELMSFGELSKFLEFYFDRTKISKKRLVYPAKLIRYAKNVRNAAAHNNPIILNLSGMTSISPDPKIMQTNHKMGLDKSLYRNPRINDILCLFFLHDMYCSKGVRNHLISELEAFKKRCMRNASYYSNNNHLKELYRNLELLIDYYKFK</sequence>
<comment type="caution">
    <text evidence="1">The sequence shown here is derived from an EMBL/GenBank/DDBJ whole genome shotgun (WGS) entry which is preliminary data.</text>
</comment>
<keyword evidence="2" id="KW-1185">Reference proteome</keyword>
<dbReference type="HOGENOM" id="CLU_064892_0_0_9"/>
<dbReference type="eggNOG" id="COG4823">
    <property type="taxonomic scope" value="Bacteria"/>
</dbReference>
<name>S0JKN3_9ENTE</name>
<gene>
    <name evidence="1" type="ORF">OMQ_01602</name>
</gene>
<dbReference type="InterPro" id="IPR011664">
    <property type="entry name" value="Abi_system_AbiD/AbiF-like"/>
</dbReference>
<organism evidence="1 2">
    <name type="scientific">Enterococcus saccharolyticus subsp. saccharolyticus ATCC 43076</name>
    <dbReference type="NCBI Taxonomy" id="1139996"/>
    <lineage>
        <taxon>Bacteria</taxon>
        <taxon>Bacillati</taxon>
        <taxon>Bacillota</taxon>
        <taxon>Bacilli</taxon>
        <taxon>Lactobacillales</taxon>
        <taxon>Enterococcaceae</taxon>
        <taxon>Enterococcus</taxon>
    </lineage>
</organism>
<evidence type="ECO:0000313" key="1">
    <source>
        <dbReference type="EMBL" id="EOT29080.1"/>
    </source>
</evidence>
<proteinExistence type="predicted"/>
<accession>S0JKN3</accession>
<protein>
    <recommendedName>
        <fullName evidence="3">Abortive infection bacteriophage resistance protein</fullName>
    </recommendedName>
</protein>
<dbReference type="EMBL" id="AHYT01000005">
    <property type="protein sequence ID" value="EOT29080.1"/>
    <property type="molecule type" value="Genomic_DNA"/>
</dbReference>
<dbReference type="Pfam" id="PF07751">
    <property type="entry name" value="Abi_2"/>
    <property type="match status" value="1"/>
</dbReference>
<dbReference type="PATRIC" id="fig|1139996.3.peg.1589"/>
<dbReference type="Proteomes" id="UP000014136">
    <property type="component" value="Unassembled WGS sequence"/>
</dbReference>
<evidence type="ECO:0000313" key="2">
    <source>
        <dbReference type="Proteomes" id="UP000014136"/>
    </source>
</evidence>
<evidence type="ECO:0008006" key="3">
    <source>
        <dbReference type="Google" id="ProtNLM"/>
    </source>
</evidence>
<dbReference type="OrthoDB" id="5363652at2"/>